<dbReference type="InterPro" id="IPR025307">
    <property type="entry name" value="FIIND_dom"/>
</dbReference>
<proteinExistence type="predicted"/>
<evidence type="ECO:0000313" key="7">
    <source>
        <dbReference type="RefSeq" id="XP_019628349.1"/>
    </source>
</evidence>
<reference evidence="7" key="1">
    <citation type="submission" date="2025-08" db="UniProtKB">
        <authorList>
            <consortium name="RefSeq"/>
        </authorList>
    </citation>
    <scope>IDENTIFICATION</scope>
    <source>
        <tissue evidence="7">Gonad</tissue>
    </source>
</reference>
<comment type="subcellular location">
    <subcellularLocation>
        <location evidence="1">Cytoplasm</location>
        <location evidence="1">Cytosol</location>
    </subcellularLocation>
</comment>
<dbReference type="GO" id="GO:0007165">
    <property type="term" value="P:signal transduction"/>
    <property type="evidence" value="ECO:0007669"/>
    <property type="project" value="InterPro"/>
</dbReference>
<dbReference type="PANTHER" id="PTHR15077:SF9">
    <property type="entry name" value="C-TERMINAL OF ROC (COR) DOMAIN-CONTAINING PROTEIN"/>
    <property type="match status" value="1"/>
</dbReference>
<evidence type="ECO:0000256" key="3">
    <source>
        <dbReference type="SAM" id="MobiDB-lite"/>
    </source>
</evidence>
<dbReference type="SUPFAM" id="SSF47986">
    <property type="entry name" value="DEATH domain"/>
    <property type="match status" value="1"/>
</dbReference>
<dbReference type="InterPro" id="IPR011029">
    <property type="entry name" value="DEATH-like_dom_sf"/>
</dbReference>
<dbReference type="GO" id="GO:0005829">
    <property type="term" value="C:cytosol"/>
    <property type="evidence" value="ECO:0007669"/>
    <property type="project" value="UniProtKB-SubCell"/>
</dbReference>
<dbReference type="InterPro" id="IPR027417">
    <property type="entry name" value="P-loop_NTPase"/>
</dbReference>
<evidence type="ECO:0000313" key="6">
    <source>
        <dbReference type="Proteomes" id="UP000515135"/>
    </source>
</evidence>
<dbReference type="GeneID" id="109472925"/>
<dbReference type="PANTHER" id="PTHR15077">
    <property type="entry name" value="FAS-ASSOCIATING DEATH DOMAIN-CONTAINING PROTEIN FADD"/>
    <property type="match status" value="1"/>
</dbReference>
<dbReference type="AlphaFoldDB" id="A0A6P4Z334"/>
<feature type="compositionally biased region" description="Polar residues" evidence="3">
    <location>
        <begin position="50"/>
        <end position="59"/>
    </location>
</feature>
<dbReference type="Pfam" id="PF23679">
    <property type="entry name" value="UPA-FIIND"/>
    <property type="match status" value="1"/>
</dbReference>
<dbReference type="PROSITE" id="PS51830">
    <property type="entry name" value="FIIND"/>
    <property type="match status" value="1"/>
</dbReference>
<gene>
    <name evidence="7" type="primary">LOC109472925</name>
</gene>
<dbReference type="RefSeq" id="XP_019628349.1">
    <property type="nucleotide sequence ID" value="XM_019772790.1"/>
</dbReference>
<dbReference type="Pfam" id="PF13553">
    <property type="entry name" value="FIIND"/>
    <property type="match status" value="1"/>
</dbReference>
<dbReference type="PROSITE" id="PS50017">
    <property type="entry name" value="DEATH_DOMAIN"/>
    <property type="match status" value="1"/>
</dbReference>
<keyword evidence="2" id="KW-0963">Cytoplasm</keyword>
<sequence length="1064" mass="121935">MAKSYTESCSEEALSLPLYRKRVPVMGQIRSGKTYLINRLMGQTDEPSTDEPQISSDAQTKLREKSPDSGYTSLVRPSAIPGGFLGTVKRKRGRDVGFSVEDELRTAENPSLSFLEFSGHATCYESPQRLSTFQGIYILVMSLLQKLSDPVSDLDYMASVNNLRTGGDYLDYSLNSIRSHTLQHATRQRADKATTQPQVLIVLTHKDKVSKRCITEYKRKIRRLIRKKGIEELVLPDIFVVDNTDKHSVSYVRRYFLRVVRSQPHMVESIPWSWLHLISRLQTKIKDLNGDPVCKFQDVAKWARDPDTDKSKITMVLTFLHDRGDLIFFDEPRLRDEVTLQPQVLIDVFKTITAAPMYQQYGQGNPEVTKMWERLTQKGILSDNFLTRIWEDLRSGKPFLLRHKEYLKALLEKYCMLCNATPISDTSDESLPEEMYLVPALLNCKRDNAMLYPNKMVVCPEALYFVFSDKFLPGAGDMFCQLQALCARRFGLEESTVYAGCARFSTDDSNQNFVITKVNHYIKVELLSSSNVFTQGLCIMEFLSGALSEIKEKWIPWIKYELCRSTKQEGEGEPTFQTLPAECQTLTQLLGIPMTFHSVWMDDSHQSHLTEIFLHHVRKDGAKQALYLMEHWFPKTVNGPLHYLMQLEETQKAIGKLDLAAVVHGIYKEYREDMQFQEVDPELTEDKRWCIPLPGEGKYLCRRTDLGVVTPYPLHVTYKSANWSDHTWSQEQEQEWMPVGPFFSIKCQVVEGPVDILLPHVLYIDDASEITREDLQVVHVVGDSAELLPVTELTPSHAVTRFKRGSLFGVVGRTREVSNLRRSGLLMAFRSMDNSDLSKLKVYLVSNHKTVIKATKLDEEDLDYKLCDTMPCQLYRGLKYYLEGNVINGEDIEVKISPKFLTFEDTIDTNIVYASFRVEVSQDLWLETPTRLHLQLLEETDRNTPILDLILGRYRGQADGTDSGHSTPTREGQPDTPITSVDEKAIFDKVVENVSYKWEELARKLGLKRGEIETIRVTESLHGPERKCREVLERWLARDADKATLQVLKQALIDIKEENTAQSL</sequence>
<keyword evidence="6" id="KW-1185">Reference proteome</keyword>
<dbReference type="Pfam" id="PF00531">
    <property type="entry name" value="Death"/>
    <property type="match status" value="1"/>
</dbReference>
<feature type="domain" description="FIIND" evidence="5">
    <location>
        <begin position="670"/>
        <end position="956"/>
    </location>
</feature>
<feature type="domain" description="Death" evidence="4">
    <location>
        <begin position="983"/>
        <end position="1064"/>
    </location>
</feature>
<organism evidence="6 7">
    <name type="scientific">Branchiostoma belcheri</name>
    <name type="common">Amphioxus</name>
    <dbReference type="NCBI Taxonomy" id="7741"/>
    <lineage>
        <taxon>Eukaryota</taxon>
        <taxon>Metazoa</taxon>
        <taxon>Chordata</taxon>
        <taxon>Cephalochordata</taxon>
        <taxon>Leptocardii</taxon>
        <taxon>Amphioxiformes</taxon>
        <taxon>Branchiostomatidae</taxon>
        <taxon>Branchiostoma</taxon>
    </lineage>
</organism>
<evidence type="ECO:0000259" key="5">
    <source>
        <dbReference type="PROSITE" id="PS51830"/>
    </source>
</evidence>
<dbReference type="Gene3D" id="1.10.533.10">
    <property type="entry name" value="Death Domain, Fas"/>
    <property type="match status" value="1"/>
</dbReference>
<accession>A0A6P4Z334</accession>
<dbReference type="OrthoDB" id="5962960at2759"/>
<dbReference type="SUPFAM" id="SSF52540">
    <property type="entry name" value="P-loop containing nucleoside triphosphate hydrolases"/>
    <property type="match status" value="1"/>
</dbReference>
<evidence type="ECO:0000259" key="4">
    <source>
        <dbReference type="PROSITE" id="PS50017"/>
    </source>
</evidence>
<dbReference type="CDD" id="cd01670">
    <property type="entry name" value="Death"/>
    <property type="match status" value="1"/>
</dbReference>
<name>A0A6P4Z334_BRABE</name>
<evidence type="ECO:0000256" key="1">
    <source>
        <dbReference type="ARBA" id="ARBA00004514"/>
    </source>
</evidence>
<feature type="region of interest" description="Disordered" evidence="3">
    <location>
        <begin position="957"/>
        <end position="978"/>
    </location>
</feature>
<dbReference type="KEGG" id="bbel:109472925"/>
<dbReference type="InterPro" id="IPR016729">
    <property type="entry name" value="FADD"/>
</dbReference>
<feature type="region of interest" description="Disordered" evidence="3">
    <location>
        <begin position="43"/>
        <end position="77"/>
    </location>
</feature>
<dbReference type="Gene3D" id="3.40.50.300">
    <property type="entry name" value="P-loop containing nucleotide triphosphate hydrolases"/>
    <property type="match status" value="1"/>
</dbReference>
<dbReference type="Proteomes" id="UP000515135">
    <property type="component" value="Unplaced"/>
</dbReference>
<protein>
    <submittedName>
        <fullName evidence="7">Uncharacterized protein LOC109472925</fullName>
    </submittedName>
</protein>
<dbReference type="InterPro" id="IPR000488">
    <property type="entry name" value="Death_dom"/>
</dbReference>
<evidence type="ECO:0000256" key="2">
    <source>
        <dbReference type="ARBA" id="ARBA00022490"/>
    </source>
</evidence>